<dbReference type="Proteomes" id="UP000320095">
    <property type="component" value="Unassembled WGS sequence"/>
</dbReference>
<feature type="compositionally biased region" description="Polar residues" evidence="1">
    <location>
        <begin position="38"/>
        <end position="54"/>
    </location>
</feature>
<feature type="signal peptide" evidence="2">
    <location>
        <begin position="1"/>
        <end position="24"/>
    </location>
</feature>
<organism evidence="3 4">
    <name type="scientific">Mycolicibacterium hodleri</name>
    <dbReference type="NCBI Taxonomy" id="49897"/>
    <lineage>
        <taxon>Bacteria</taxon>
        <taxon>Bacillati</taxon>
        <taxon>Actinomycetota</taxon>
        <taxon>Actinomycetes</taxon>
        <taxon>Mycobacteriales</taxon>
        <taxon>Mycobacteriaceae</taxon>
        <taxon>Mycolicibacterium</taxon>
    </lineage>
</organism>
<feature type="chain" id="PRO_5039121204" evidence="2">
    <location>
        <begin position="25"/>
        <end position="82"/>
    </location>
</feature>
<feature type="region of interest" description="Disordered" evidence="1">
    <location>
        <begin position="32"/>
        <end position="82"/>
    </location>
</feature>
<evidence type="ECO:0000313" key="3">
    <source>
        <dbReference type="EMBL" id="TPG31237.1"/>
    </source>
</evidence>
<dbReference type="EMBL" id="RCZG01000013">
    <property type="protein sequence ID" value="TPG31237.1"/>
    <property type="molecule type" value="Genomic_DNA"/>
</dbReference>
<evidence type="ECO:0000256" key="1">
    <source>
        <dbReference type="SAM" id="MobiDB-lite"/>
    </source>
</evidence>
<gene>
    <name evidence="3" type="ORF">EAH80_24925</name>
</gene>
<evidence type="ECO:0000313" key="4">
    <source>
        <dbReference type="Proteomes" id="UP000320095"/>
    </source>
</evidence>
<name>A0A502E0X5_9MYCO</name>
<sequence length="82" mass="7819">MHYSPKMFAAVLGGAAMVTLGALSAGLVEGQSAPASAAGTSQMTLGATSTETTPPNAPAVGDAAPSIKGPAPLPSEEQGLPG</sequence>
<keyword evidence="2" id="KW-0732">Signal</keyword>
<accession>A0A502E0X5</accession>
<evidence type="ECO:0000256" key="2">
    <source>
        <dbReference type="SAM" id="SignalP"/>
    </source>
</evidence>
<protein>
    <submittedName>
        <fullName evidence="3">Uncharacterized protein</fullName>
    </submittedName>
</protein>
<dbReference type="OrthoDB" id="4735127at2"/>
<proteinExistence type="predicted"/>
<keyword evidence="4" id="KW-1185">Reference proteome</keyword>
<comment type="caution">
    <text evidence="3">The sequence shown here is derived from an EMBL/GenBank/DDBJ whole genome shotgun (WGS) entry which is preliminary data.</text>
</comment>
<dbReference type="AlphaFoldDB" id="A0A502E0X5"/>
<reference evidence="3 4" key="1">
    <citation type="journal article" date="2019" name="Environ. Microbiol.">
        <title>Species interactions and distinct microbial communities in high Arctic permafrost affected cryosols are associated with the CH4 and CO2 gas fluxes.</title>
        <authorList>
            <person name="Altshuler I."/>
            <person name="Hamel J."/>
            <person name="Turney S."/>
            <person name="Magnuson E."/>
            <person name="Levesque R."/>
            <person name="Greer C."/>
            <person name="Whyte L.G."/>
        </authorList>
    </citation>
    <scope>NUCLEOTIDE SEQUENCE [LARGE SCALE GENOMIC DNA]</scope>
    <source>
        <strain evidence="3 4">S5.20</strain>
    </source>
</reference>